<keyword evidence="3 11" id="KW-0227">DNA damage</keyword>
<dbReference type="RefSeq" id="WP_156682825.1">
    <property type="nucleotide sequence ID" value="NZ_CABWIB010000001.1"/>
</dbReference>
<comment type="domain">
    <text evidence="11">The middle region has homology to RecA with ATPase motifs including the RadA KNRFG motif, while the C-terminus is homologous to Lon protease.</text>
</comment>
<dbReference type="InterPro" id="IPR020568">
    <property type="entry name" value="Ribosomal_Su5_D2-typ_SF"/>
</dbReference>
<dbReference type="PANTHER" id="PTHR32472">
    <property type="entry name" value="DNA REPAIR PROTEIN RADA"/>
    <property type="match status" value="1"/>
</dbReference>
<proteinExistence type="inferred from homology"/>
<dbReference type="FunFam" id="3.40.50.300:FF:000050">
    <property type="entry name" value="DNA repair protein RadA"/>
    <property type="match status" value="1"/>
</dbReference>
<dbReference type="Pfam" id="PF13481">
    <property type="entry name" value="AAA_25"/>
    <property type="match status" value="1"/>
</dbReference>
<dbReference type="GO" id="GO:0006508">
    <property type="term" value="P:proteolysis"/>
    <property type="evidence" value="ECO:0007669"/>
    <property type="project" value="InterPro"/>
</dbReference>
<evidence type="ECO:0000256" key="5">
    <source>
        <dbReference type="ARBA" id="ARBA00022801"/>
    </source>
</evidence>
<dbReference type="SMART" id="SM00382">
    <property type="entry name" value="AAA"/>
    <property type="match status" value="1"/>
</dbReference>
<dbReference type="GO" id="GO:0003684">
    <property type="term" value="F:damaged DNA binding"/>
    <property type="evidence" value="ECO:0007669"/>
    <property type="project" value="InterPro"/>
</dbReference>
<evidence type="ECO:0000256" key="13">
    <source>
        <dbReference type="RuleBase" id="RU003555"/>
    </source>
</evidence>
<dbReference type="AlphaFoldDB" id="A0A6I8MCD4"/>
<name>A0A6I8MCD4_9FUSO</name>
<evidence type="ECO:0000256" key="8">
    <source>
        <dbReference type="ARBA" id="ARBA00023016"/>
    </source>
</evidence>
<dbReference type="Pfam" id="PF18073">
    <property type="entry name" value="Zn_ribbon_LapB"/>
    <property type="match status" value="1"/>
</dbReference>
<feature type="domain" description="RecA family profile 1" evidence="14">
    <location>
        <begin position="63"/>
        <end position="211"/>
    </location>
</feature>
<sequence length="450" mass="50789">MAKLNNRYICSECGFTQTKWLGRCPNCSSWGTMDEEVKMDSIILTKDENLTKASLLKDIEIEKEFRLQTSYKEFDRVLGGGLAKASVVLITGSPGIGKSTFLLSLLNEYSQKDTCLYISGEESKRQIKERATRIKVNSENLFILNETRLEQILANIEEKKPEVVVIDSIQTIFSSNIASLPASVSQIRECSLKLIELAKQKDICFFIVGHVTKDGKLAGPKLLEHMVDCVISFEGDENNYFRIVRSTKNRYGSTNEISIFSMKEDGIEEVKNPSEFFISTRSEKNVGSIIVPSIEGSRVILFEIQTLVSKTSYGYPKRIIEGYDKNRIEILLAILSKFMKMDLNLSDIYVNIPGGVEIKERSSDLALIFSLISSIKKIPISAKIAVIGEIGLRGELRATPFIKKRVNELVKLGFTGVYLPYANKEELENEKLNIKLNYINNIEELVERIN</sequence>
<dbReference type="InterPro" id="IPR003593">
    <property type="entry name" value="AAA+_ATPase"/>
</dbReference>
<evidence type="ECO:0000256" key="10">
    <source>
        <dbReference type="ARBA" id="ARBA00023204"/>
    </source>
</evidence>
<dbReference type="GO" id="GO:0004252">
    <property type="term" value="F:serine-type endopeptidase activity"/>
    <property type="evidence" value="ECO:0007669"/>
    <property type="project" value="InterPro"/>
</dbReference>
<dbReference type="Gene3D" id="3.40.50.300">
    <property type="entry name" value="P-loop containing nucleotide triphosphate hydrolases"/>
    <property type="match status" value="1"/>
</dbReference>
<evidence type="ECO:0000256" key="2">
    <source>
        <dbReference type="ARBA" id="ARBA00022741"/>
    </source>
</evidence>
<dbReference type="InterPro" id="IPR008269">
    <property type="entry name" value="Lon_proteolytic"/>
</dbReference>
<feature type="binding site" evidence="11">
    <location>
        <begin position="92"/>
        <end position="99"/>
    </location>
    <ligand>
        <name>ATP</name>
        <dbReference type="ChEBI" id="CHEBI:30616"/>
    </ligand>
</feature>
<keyword evidence="4 13" id="KW-0863">Zinc-finger</keyword>
<keyword evidence="5" id="KW-0378">Hydrolase</keyword>
<evidence type="ECO:0000259" key="14">
    <source>
        <dbReference type="PROSITE" id="PS50162"/>
    </source>
</evidence>
<dbReference type="SUPFAM" id="SSF52540">
    <property type="entry name" value="P-loop containing nucleoside triphosphate hydrolases"/>
    <property type="match status" value="1"/>
</dbReference>
<evidence type="ECO:0000256" key="12">
    <source>
        <dbReference type="NCBIfam" id="TIGR00416"/>
    </source>
</evidence>
<dbReference type="InterPro" id="IPR020588">
    <property type="entry name" value="RecA_ATP-bd"/>
</dbReference>
<dbReference type="GO" id="GO:0000725">
    <property type="term" value="P:recombinational repair"/>
    <property type="evidence" value="ECO:0007669"/>
    <property type="project" value="UniProtKB-UniRule"/>
</dbReference>
<evidence type="ECO:0000256" key="11">
    <source>
        <dbReference type="HAMAP-Rule" id="MF_01498"/>
    </source>
</evidence>
<protein>
    <recommendedName>
        <fullName evidence="11 12">DNA repair protein RadA</fullName>
    </recommendedName>
</protein>
<dbReference type="PANTHER" id="PTHR32472:SF10">
    <property type="entry name" value="DNA REPAIR PROTEIN RADA-LIKE PROTEIN"/>
    <property type="match status" value="1"/>
</dbReference>
<comment type="similarity">
    <text evidence="11 13">Belongs to the RecA family. RadA subfamily.</text>
</comment>
<evidence type="ECO:0000313" key="16">
    <source>
        <dbReference type="Proteomes" id="UP000419017"/>
    </source>
</evidence>
<dbReference type="Proteomes" id="UP000419017">
    <property type="component" value="Unassembled WGS sequence"/>
</dbReference>
<keyword evidence="2 11" id="KW-0547">Nucleotide-binding</keyword>
<dbReference type="PROSITE" id="PS50162">
    <property type="entry name" value="RECA_2"/>
    <property type="match status" value="1"/>
</dbReference>
<dbReference type="GO" id="GO:0004176">
    <property type="term" value="F:ATP-dependent peptidase activity"/>
    <property type="evidence" value="ECO:0007669"/>
    <property type="project" value="InterPro"/>
</dbReference>
<keyword evidence="10 11" id="KW-0234">DNA repair</keyword>
<evidence type="ECO:0000256" key="1">
    <source>
        <dbReference type="ARBA" id="ARBA00022723"/>
    </source>
</evidence>
<keyword evidence="7 11" id="KW-0067">ATP-binding</keyword>
<accession>A0A6I8MCD4</accession>
<gene>
    <name evidence="11" type="primary">radA</name>
    <name evidence="15" type="ORF">OMES3154_00017</name>
</gene>
<dbReference type="NCBIfam" id="TIGR00416">
    <property type="entry name" value="sms"/>
    <property type="match status" value="1"/>
</dbReference>
<dbReference type="CDD" id="cd01121">
    <property type="entry name" value="RadA_SMS_N"/>
    <property type="match status" value="1"/>
</dbReference>
<reference evidence="15 16" key="1">
    <citation type="submission" date="2019-10" db="EMBL/GenBank/DDBJ databases">
        <authorList>
            <person name="Blom J."/>
        </authorList>
    </citation>
    <scope>NUCLEOTIDE SEQUENCE [LARGE SCALE GENOMIC DNA]</scope>
    <source>
        <strain evidence="15 16">ES3154-GLU</strain>
    </source>
</reference>
<dbReference type="HAMAP" id="MF_01498">
    <property type="entry name" value="RadA_bact"/>
    <property type="match status" value="1"/>
</dbReference>
<evidence type="ECO:0000256" key="6">
    <source>
        <dbReference type="ARBA" id="ARBA00022833"/>
    </source>
</evidence>
<organism evidence="15 16">
    <name type="scientific">Oceanivirga miroungae</name>
    <dbReference type="NCBI Taxonomy" id="1130046"/>
    <lineage>
        <taxon>Bacteria</taxon>
        <taxon>Fusobacteriati</taxon>
        <taxon>Fusobacteriota</taxon>
        <taxon>Fusobacteriia</taxon>
        <taxon>Fusobacteriales</taxon>
        <taxon>Leptotrichiaceae</taxon>
        <taxon>Oceanivirga</taxon>
    </lineage>
</organism>
<dbReference type="InterPro" id="IPR041166">
    <property type="entry name" value="Rubredoxin_2"/>
</dbReference>
<feature type="short sequence motif" description="RadA KNRFG motif" evidence="11">
    <location>
        <begin position="248"/>
        <end position="252"/>
    </location>
</feature>
<keyword evidence="16" id="KW-1185">Reference proteome</keyword>
<keyword evidence="8 11" id="KW-0346">Stress response</keyword>
<evidence type="ECO:0000313" key="15">
    <source>
        <dbReference type="EMBL" id="VWL84769.1"/>
    </source>
</evidence>
<evidence type="ECO:0000256" key="9">
    <source>
        <dbReference type="ARBA" id="ARBA00023125"/>
    </source>
</evidence>
<dbReference type="EMBL" id="CABWIB010000001">
    <property type="protein sequence ID" value="VWL84769.1"/>
    <property type="molecule type" value="Genomic_DNA"/>
</dbReference>
<keyword evidence="9 11" id="KW-0238">DNA-binding</keyword>
<dbReference type="Gene3D" id="3.30.230.10">
    <property type="match status" value="1"/>
</dbReference>
<dbReference type="SUPFAM" id="SSF54211">
    <property type="entry name" value="Ribosomal protein S5 domain 2-like"/>
    <property type="match status" value="1"/>
</dbReference>
<dbReference type="GO" id="GO:0008270">
    <property type="term" value="F:zinc ion binding"/>
    <property type="evidence" value="ECO:0007669"/>
    <property type="project" value="UniProtKB-KW"/>
</dbReference>
<evidence type="ECO:0000256" key="7">
    <source>
        <dbReference type="ARBA" id="ARBA00022840"/>
    </source>
</evidence>
<keyword evidence="6 13" id="KW-0862">Zinc</keyword>
<dbReference type="GO" id="GO:0140664">
    <property type="term" value="F:ATP-dependent DNA damage sensor activity"/>
    <property type="evidence" value="ECO:0007669"/>
    <property type="project" value="InterPro"/>
</dbReference>
<dbReference type="InterPro" id="IPR027417">
    <property type="entry name" value="P-loop_NTPase"/>
</dbReference>
<dbReference type="Pfam" id="PF05362">
    <property type="entry name" value="Lon_C"/>
    <property type="match status" value="1"/>
</dbReference>
<evidence type="ECO:0000256" key="3">
    <source>
        <dbReference type="ARBA" id="ARBA00022763"/>
    </source>
</evidence>
<dbReference type="GO" id="GO:0005829">
    <property type="term" value="C:cytosol"/>
    <property type="evidence" value="ECO:0007669"/>
    <property type="project" value="TreeGrafter"/>
</dbReference>
<feature type="region of interest" description="Lon-protease-like" evidence="11">
    <location>
        <begin position="347"/>
        <end position="450"/>
    </location>
</feature>
<dbReference type="PRINTS" id="PR01874">
    <property type="entry name" value="DNAREPAIRADA"/>
</dbReference>
<dbReference type="InterPro" id="IPR004504">
    <property type="entry name" value="DNA_repair_RadA"/>
</dbReference>
<evidence type="ECO:0000256" key="4">
    <source>
        <dbReference type="ARBA" id="ARBA00022771"/>
    </source>
</evidence>
<dbReference type="InterPro" id="IPR014721">
    <property type="entry name" value="Ribsml_uS5_D2-typ_fold_subgr"/>
</dbReference>
<keyword evidence="1 11" id="KW-0479">Metal-binding</keyword>
<comment type="function">
    <text evidence="13">DNA-dependent ATPase involved in processing of recombination intermediates, plays a role in repairing DNA breaks. Stimulates the branch migration of RecA-mediated strand transfer reactions, allowing the 3' invading strand to extend heteroduplex DNA faster. Binds ssDNA in the presence of ADP but not other nucleotides, has ATPase activity that is stimulated by ssDNA and various branched DNA structures, but inhibited by SSB. Does not have RecA's homology-searching function.</text>
</comment>
<dbReference type="GO" id="GO:0005524">
    <property type="term" value="F:ATP binding"/>
    <property type="evidence" value="ECO:0007669"/>
    <property type="project" value="UniProtKB-UniRule"/>
</dbReference>
<comment type="function">
    <text evidence="11">Plays a role in repairing double-strand DNA breaks, probably involving stabilizing or processing branched DNA or blocked replication forks.</text>
</comment>